<comment type="caution">
    <text evidence="1">The sequence shown here is derived from an EMBL/GenBank/DDBJ whole genome shotgun (WGS) entry which is preliminary data.</text>
</comment>
<proteinExistence type="predicted"/>
<name>S8AKH8_DACHA</name>
<gene>
    <name evidence="1" type="ORF">H072_2658</name>
</gene>
<protein>
    <recommendedName>
        <fullName evidence="3">F-box domain-containing protein</fullName>
    </recommendedName>
</protein>
<reference evidence="1 2" key="1">
    <citation type="journal article" date="2013" name="PLoS Genet.">
        <title>Genomic mechanisms accounting for the adaptation to parasitism in nematode-trapping fungi.</title>
        <authorList>
            <person name="Meerupati T."/>
            <person name="Andersson K.M."/>
            <person name="Friman E."/>
            <person name="Kumar D."/>
            <person name="Tunlid A."/>
            <person name="Ahren D."/>
        </authorList>
    </citation>
    <scope>NUCLEOTIDE SEQUENCE [LARGE SCALE GENOMIC DNA]</scope>
    <source>
        <strain evidence="1 2">CBS 200.50</strain>
    </source>
</reference>
<dbReference type="eggNOG" id="ENOG502SWWQ">
    <property type="taxonomic scope" value="Eukaryota"/>
</dbReference>
<organism evidence="1 2">
    <name type="scientific">Dactylellina haptotyla (strain CBS 200.50)</name>
    <name type="common">Nematode-trapping fungus</name>
    <name type="synonym">Monacrosporium haptotylum</name>
    <dbReference type="NCBI Taxonomy" id="1284197"/>
    <lineage>
        <taxon>Eukaryota</taxon>
        <taxon>Fungi</taxon>
        <taxon>Dikarya</taxon>
        <taxon>Ascomycota</taxon>
        <taxon>Pezizomycotina</taxon>
        <taxon>Orbiliomycetes</taxon>
        <taxon>Orbiliales</taxon>
        <taxon>Orbiliaceae</taxon>
        <taxon>Dactylellina</taxon>
    </lineage>
</organism>
<dbReference type="AlphaFoldDB" id="S8AKH8"/>
<reference evidence="2" key="2">
    <citation type="submission" date="2013-04" db="EMBL/GenBank/DDBJ databases">
        <title>Genomic mechanisms accounting for the adaptation to parasitism in nematode-trapping fungi.</title>
        <authorList>
            <person name="Ahren D.G."/>
        </authorList>
    </citation>
    <scope>NUCLEOTIDE SEQUENCE [LARGE SCALE GENOMIC DNA]</scope>
    <source>
        <strain evidence="2">CBS 200.50</strain>
    </source>
</reference>
<dbReference type="Proteomes" id="UP000015100">
    <property type="component" value="Unassembled WGS sequence"/>
</dbReference>
<evidence type="ECO:0008006" key="3">
    <source>
        <dbReference type="Google" id="ProtNLM"/>
    </source>
</evidence>
<evidence type="ECO:0000313" key="1">
    <source>
        <dbReference type="EMBL" id="EPS43409.1"/>
    </source>
</evidence>
<dbReference type="HOGENOM" id="CLU_320546_0_0_1"/>
<accession>S8AKH8</accession>
<keyword evidence="2" id="KW-1185">Reference proteome</keyword>
<dbReference type="OMA" id="RQEWFIQ"/>
<dbReference type="OrthoDB" id="5301443at2759"/>
<evidence type="ECO:0000313" key="2">
    <source>
        <dbReference type="Proteomes" id="UP000015100"/>
    </source>
</evidence>
<dbReference type="EMBL" id="AQGS01000079">
    <property type="protein sequence ID" value="EPS43409.1"/>
    <property type="molecule type" value="Genomic_DNA"/>
</dbReference>
<dbReference type="STRING" id="1284197.S8AKH8"/>
<sequence length="905" mass="102836">MDTDSGVSCSLCGVALRLERYRGLVTNDLWILHPKITGHAYGPDTSWTKGEFVGCIGAIRYLLPDSPRPQIEIRDANLGYNVTLGSEFQFGRATETRYGPLEVPPKPCYPIHNGCWELLKLVAKKLGMDQTSSFQNRLYQILNAAAYDGSHLLWPHNYDLSSEELVRTQAGRRYHNNYEDTSYMDSISLQCLESLRVRNPLADHPYFVDQTEVLDKHDLTLNIPDFLPLPLEITHKVLSFLPGSEIVHLNKIKSNKTLQVPDYIWKSQFQLGGELGFVIDPRFSKDKPGTLWYPRYLFAKEALSESPLASKNLKRRWGIFSNLVHKIIDTDYSIPCNISPFDNDEDIESRSKFLDGLYYQDLEIRVMPQRELEDDLGPLLCDGVKTISYGDVNVQHFQTTGVNISYTGEGRLRFISGFQFQPGNEIVGLINSNDSVYVSFRASSPTLIVLWIARSNYGIHSILTSELGYEPVFPPIDSLSVTRRFLETGPDGIKVTDFYIGMGTSEITELGIRSPQIKDREGLERQEWFIQSYSWSPNVPPVFSNRYIEIDHYSFCGGNIYTDKSLRRYAPPLQYILFAEEKITRFGCWFNFDRQICGIGFFPKETDTPLIIGTSTKLSMDVVLEENDILTSIDFVTEGLGGPVVGLTVHSTSGEVFHFLLSRSNPSRKNRKNVLSVESGRQIAGIFGGFWDEDNPRNPRLTALGIITSHRKTPPTTQIKPNTVGRAGNPVFQIEKTFTDGTLPRELVPNLNDPFLTSSATLYNCSSIDCYILEDQFDSQITGLGVHYGEDTEIQNTRRRPATLGRICGRKLMKSSFDVQTDQGEYITAVNVFIKKIYVPRFSKQPIRVIGMVFWTSTKRKMSFGKCDVEYATKVIYMRTNIENDLAIKWIYSEDFDYVLNWKDA</sequence>